<feature type="transmembrane region" description="Helical" evidence="1">
    <location>
        <begin position="369"/>
        <end position="390"/>
    </location>
</feature>
<name>J4IBV2_9APHY</name>
<feature type="transmembrane region" description="Helical" evidence="1">
    <location>
        <begin position="178"/>
        <end position="200"/>
    </location>
</feature>
<evidence type="ECO:0000256" key="1">
    <source>
        <dbReference type="SAM" id="Phobius"/>
    </source>
</evidence>
<dbReference type="InParanoid" id="J4IBV2"/>
<accession>J4IBV2</accession>
<proteinExistence type="predicted"/>
<sequence length="596" mass="64571">MAHWRIVGALHSGNSEGAGSALCGGKYLDNRRNFVIFFLYTVLFDASILVFTIIALHIKADAAGTRLWVKVFKHPIWYLLATMMANIPTVVFAWLDLNPAYKALSALGNVAVSAASTNLLFRTLALWERSQLVRIFLIFVSASQWLIGLSMGPLSVSQSPPVQDTVCGHIYPNAHHELIVFFFCTVFCDINILAFTVVGLGRKADAAGTRLWSRVYRHGFWYLFGTLMANVPVVEKILAGLNVNPVMSVFFVAPARVFSVITSSAAVVSLLELEGSTESHSSNGSETSGLREAEDGAYDAEKAKFSTHIDLSSWVTSFLVILSLMRLVDLSAVAPAFLLFTTFGNVAVSTSSTNFLIRALLLWKRNRAIQAILLLSSSTQWIIGLTFGPISNNEIHAPGLALCGGSYPDDRRNLLVFFLYTMCFDIGILIFTVAGLYSRADAAGTRLWALIYRHNVLYLITTLMVNVPTLVFAWLNLNPVMTMLFAVPAAVVSVMVSSAAVVSLIEIKGDNETDATGDVCDLRAIESSTCGEIQLTTHIKIPSLSLGSPQDLSRNSSNTAGLLAFQSLEALDSIDVVNSTSYSANSTFIAAAAGSS</sequence>
<feature type="transmembrane region" description="Helical" evidence="1">
    <location>
        <begin position="34"/>
        <end position="56"/>
    </location>
</feature>
<feature type="transmembrane region" description="Helical" evidence="1">
    <location>
        <begin position="133"/>
        <end position="152"/>
    </location>
</feature>
<feature type="transmembrane region" description="Helical" evidence="1">
    <location>
        <begin position="311"/>
        <end position="328"/>
    </location>
</feature>
<dbReference type="Proteomes" id="UP000006352">
    <property type="component" value="Unassembled WGS sequence"/>
</dbReference>
<dbReference type="OrthoDB" id="2803205at2759"/>
<feature type="transmembrane region" description="Helical" evidence="1">
    <location>
        <begin position="334"/>
        <end position="357"/>
    </location>
</feature>
<feature type="transmembrane region" description="Helical" evidence="1">
    <location>
        <begin position="76"/>
        <end position="95"/>
    </location>
</feature>
<feature type="transmembrane region" description="Helical" evidence="1">
    <location>
        <begin position="247"/>
        <end position="271"/>
    </location>
</feature>
<gene>
    <name evidence="2" type="ORF">FIBRA_07520</name>
</gene>
<feature type="transmembrane region" description="Helical" evidence="1">
    <location>
        <begin position="414"/>
        <end position="436"/>
    </location>
</feature>
<dbReference type="RefSeq" id="XP_012184589.1">
    <property type="nucleotide sequence ID" value="XM_012329199.1"/>
</dbReference>
<keyword evidence="3" id="KW-1185">Reference proteome</keyword>
<dbReference type="EMBL" id="HE797185">
    <property type="protein sequence ID" value="CCM05306.1"/>
    <property type="molecule type" value="Genomic_DNA"/>
</dbReference>
<evidence type="ECO:0000313" key="2">
    <source>
        <dbReference type="EMBL" id="CCM05306.1"/>
    </source>
</evidence>
<organism evidence="2 3">
    <name type="scientific">Fibroporia radiculosa</name>
    <dbReference type="NCBI Taxonomy" id="599839"/>
    <lineage>
        <taxon>Eukaryota</taxon>
        <taxon>Fungi</taxon>
        <taxon>Dikarya</taxon>
        <taxon>Basidiomycota</taxon>
        <taxon>Agaricomycotina</taxon>
        <taxon>Agaricomycetes</taxon>
        <taxon>Polyporales</taxon>
        <taxon>Fibroporiaceae</taxon>
        <taxon>Fibroporia</taxon>
    </lineage>
</organism>
<keyword evidence="1" id="KW-0812">Transmembrane</keyword>
<protein>
    <submittedName>
        <fullName evidence="2">Uncharacterized protein</fullName>
    </submittedName>
</protein>
<feature type="transmembrane region" description="Helical" evidence="1">
    <location>
        <begin position="456"/>
        <end position="477"/>
    </location>
</feature>
<keyword evidence="1" id="KW-0472">Membrane</keyword>
<feature type="transmembrane region" description="Helical" evidence="1">
    <location>
        <begin position="483"/>
        <end position="505"/>
    </location>
</feature>
<evidence type="ECO:0000313" key="3">
    <source>
        <dbReference type="Proteomes" id="UP000006352"/>
    </source>
</evidence>
<keyword evidence="1" id="KW-1133">Transmembrane helix</keyword>
<dbReference type="GeneID" id="24100217"/>
<reference evidence="2 3" key="1">
    <citation type="journal article" date="2012" name="Appl. Environ. Microbiol.">
        <title>Short-read sequencing for genomic analysis of the brown rot fungus Fibroporia radiculosa.</title>
        <authorList>
            <person name="Tang J.D."/>
            <person name="Perkins A.D."/>
            <person name="Sonstegard T.S."/>
            <person name="Schroeder S.G."/>
            <person name="Burgess S.C."/>
            <person name="Diehl S.V."/>
        </authorList>
    </citation>
    <scope>NUCLEOTIDE SEQUENCE [LARGE SCALE GENOMIC DNA]</scope>
    <source>
        <strain evidence="2 3">TFFH 294</strain>
    </source>
</reference>
<feature type="transmembrane region" description="Helical" evidence="1">
    <location>
        <begin position="220"/>
        <end position="241"/>
    </location>
</feature>
<dbReference type="HOGENOM" id="CLU_457846_0_0_1"/>
<dbReference type="AlphaFoldDB" id="J4IBV2"/>